<reference evidence="2 3" key="1">
    <citation type="submission" date="2020-03" db="EMBL/GenBank/DDBJ databases">
        <authorList>
            <person name="Lai Q."/>
        </authorList>
    </citation>
    <scope>NUCLEOTIDE SEQUENCE [LARGE SCALE GENOMIC DNA]</scope>
    <source>
        <strain evidence="2 3">CCUG 25036</strain>
    </source>
</reference>
<evidence type="ECO:0000313" key="3">
    <source>
        <dbReference type="Proteomes" id="UP000490980"/>
    </source>
</evidence>
<dbReference type="EMBL" id="JAARLZ010000006">
    <property type="protein sequence ID" value="NII07357.1"/>
    <property type="molecule type" value="Genomic_DNA"/>
</dbReference>
<dbReference type="InterPro" id="IPR035069">
    <property type="entry name" value="TTHA1013/TTHA0281-like"/>
</dbReference>
<comment type="caution">
    <text evidence="2">The sequence shown here is derived from an EMBL/GenBank/DDBJ whole genome shotgun (WGS) entry which is preliminary data.</text>
</comment>
<dbReference type="InterPro" id="IPR010985">
    <property type="entry name" value="Ribbon_hlx_hlx"/>
</dbReference>
<protein>
    <submittedName>
        <fullName evidence="2">Type II toxin-antitoxin system HicB family antitoxin</fullName>
    </submittedName>
</protein>
<dbReference type="InterPro" id="IPR031807">
    <property type="entry name" value="HicB-like"/>
</dbReference>
<dbReference type="AlphaFoldDB" id="A0A7X5ZIY6"/>
<dbReference type="SUPFAM" id="SSF47598">
    <property type="entry name" value="Ribbon-helix-helix"/>
    <property type="match status" value="1"/>
</dbReference>
<dbReference type="Pfam" id="PF15919">
    <property type="entry name" value="HicB_lk_antitox"/>
    <property type="match status" value="1"/>
</dbReference>
<keyword evidence="3" id="KW-1185">Reference proteome</keyword>
<sequence>MRYPIAIEPGTDGSAYGVIVPDLPGCFSAGNTLDEAVANAEEAILLFLEDAIEEGTMPPAASTLEALRSRADFSGWTWALANVDLAKLSTKAVRVNITVPDRLLTAIDSYAERHGETRSGFLTRAAMEAMRAA</sequence>
<dbReference type="Proteomes" id="UP000490980">
    <property type="component" value="Unassembled WGS sequence"/>
</dbReference>
<dbReference type="PANTHER" id="PTHR34504:SF2">
    <property type="entry name" value="UPF0150 PROTEIN SSL0259"/>
    <property type="match status" value="1"/>
</dbReference>
<dbReference type="PANTHER" id="PTHR34504">
    <property type="entry name" value="ANTITOXIN HICB"/>
    <property type="match status" value="1"/>
</dbReference>
<dbReference type="SUPFAM" id="SSF143100">
    <property type="entry name" value="TTHA1013/TTHA0281-like"/>
    <property type="match status" value="1"/>
</dbReference>
<organism evidence="2 3">
    <name type="scientific">Luteibacter anthropi</name>
    <dbReference type="NCBI Taxonomy" id="564369"/>
    <lineage>
        <taxon>Bacteria</taxon>
        <taxon>Pseudomonadati</taxon>
        <taxon>Pseudomonadota</taxon>
        <taxon>Gammaproteobacteria</taxon>
        <taxon>Lysobacterales</taxon>
        <taxon>Rhodanobacteraceae</taxon>
        <taxon>Luteibacter</taxon>
    </lineage>
</organism>
<dbReference type="Gene3D" id="3.30.160.250">
    <property type="match status" value="1"/>
</dbReference>
<accession>A0A7X5ZIY6</accession>
<gene>
    <name evidence="2" type="ORF">HBF25_13285</name>
</gene>
<feature type="domain" description="HicB-like antitoxin of toxin-antitoxin system" evidence="1">
    <location>
        <begin position="3"/>
        <end position="126"/>
    </location>
</feature>
<dbReference type="GO" id="GO:0006355">
    <property type="term" value="P:regulation of DNA-templated transcription"/>
    <property type="evidence" value="ECO:0007669"/>
    <property type="project" value="InterPro"/>
</dbReference>
<dbReference type="RefSeq" id="WP_166949152.1">
    <property type="nucleotide sequence ID" value="NZ_CP077072.1"/>
</dbReference>
<name>A0A7X5ZIY6_9GAMM</name>
<evidence type="ECO:0000259" key="1">
    <source>
        <dbReference type="Pfam" id="PF15919"/>
    </source>
</evidence>
<dbReference type="InterPro" id="IPR051404">
    <property type="entry name" value="TA_system_antitoxin"/>
</dbReference>
<evidence type="ECO:0000313" key="2">
    <source>
        <dbReference type="EMBL" id="NII07357.1"/>
    </source>
</evidence>
<proteinExistence type="predicted"/>